<feature type="compositionally biased region" description="Basic and acidic residues" evidence="2">
    <location>
        <begin position="161"/>
        <end position="174"/>
    </location>
</feature>
<organism evidence="3">
    <name type="scientific">Tetraselmis sp. GSL018</name>
    <dbReference type="NCBI Taxonomy" id="582737"/>
    <lineage>
        <taxon>Eukaryota</taxon>
        <taxon>Viridiplantae</taxon>
        <taxon>Chlorophyta</taxon>
        <taxon>core chlorophytes</taxon>
        <taxon>Chlorodendrophyceae</taxon>
        <taxon>Chlorodendrales</taxon>
        <taxon>Chlorodendraceae</taxon>
        <taxon>Tetraselmis</taxon>
    </lineage>
</organism>
<dbReference type="PANTHER" id="PTHR48163:SF2">
    <property type="entry name" value="EXPRESSED PROTEIN"/>
    <property type="match status" value="1"/>
</dbReference>
<sequence>MAETETDKGDNEIATTLYREAQDEIASLRSELYTTRRREWEVKEALTKAEHARDDALRDAEELRQRAAALQAATDRGDHLNAKLQELERQVEAPGAREASSLGLEAAELRQRLGEAERELSAEQTARRRTEELRARAEGDRSRLQRERDEARSQLGIAQRRAAEAEEEQCRAEEDAAQARAELAAYAREGGGSQHGGSMSNLEEEQLRRELESQRDHAAALLKSLEKAKAEAAAAREQAAAASQEDGEGPQKELLDRREAELARREADVERRASELDRREAAVRGGDGQRKDPDWPAPVKGDDASEAEELRERVAGLEATISRLKHTREKLLLEMDEMSATVERLFTENTALSEALVQQREISSKWELQAQEGLLRAEQLKNMLEESAKWGNGEDGPEAEPRSDSERLESELIAERARCADLDLKVRALSAELTKASQHTGEIGRSVLPVLSSIESRILQVVLNTSS</sequence>
<keyword evidence="1" id="KW-0175">Coiled coil</keyword>
<feature type="compositionally biased region" description="Basic and acidic residues" evidence="2">
    <location>
        <begin position="249"/>
        <end position="306"/>
    </location>
</feature>
<accession>A0A061QRV6</accession>
<evidence type="ECO:0000256" key="1">
    <source>
        <dbReference type="SAM" id="Coils"/>
    </source>
</evidence>
<feature type="coiled-coil region" evidence="1">
    <location>
        <begin position="307"/>
        <end position="348"/>
    </location>
</feature>
<feature type="compositionally biased region" description="Low complexity" evidence="2">
    <location>
        <begin position="231"/>
        <end position="242"/>
    </location>
</feature>
<feature type="compositionally biased region" description="Basic and acidic residues" evidence="2">
    <location>
        <begin position="115"/>
        <end position="152"/>
    </location>
</feature>
<evidence type="ECO:0000256" key="2">
    <source>
        <dbReference type="SAM" id="MobiDB-lite"/>
    </source>
</evidence>
<feature type="compositionally biased region" description="Basic and acidic residues" evidence="2">
    <location>
        <begin position="399"/>
        <end position="408"/>
    </location>
</feature>
<feature type="region of interest" description="Disordered" evidence="2">
    <location>
        <begin position="387"/>
        <end position="408"/>
    </location>
</feature>
<reference evidence="3" key="1">
    <citation type="submission" date="2014-05" db="EMBL/GenBank/DDBJ databases">
        <title>The transcriptome of the halophilic microalga Tetraselmis sp. GSL018 isolated from the Great Salt Lake, Utah.</title>
        <authorList>
            <person name="Jinkerson R.E."/>
            <person name="D'Adamo S."/>
            <person name="Posewitz M.C."/>
        </authorList>
    </citation>
    <scope>NUCLEOTIDE SEQUENCE</scope>
    <source>
        <strain evidence="3">GSL018</strain>
    </source>
</reference>
<evidence type="ECO:0000313" key="3">
    <source>
        <dbReference type="EMBL" id="JAC62443.1"/>
    </source>
</evidence>
<dbReference type="EMBL" id="GBEZ01024555">
    <property type="protein sequence ID" value="JAC62443.1"/>
    <property type="molecule type" value="Transcribed_RNA"/>
</dbReference>
<dbReference type="PANTHER" id="PTHR48163">
    <property type="entry name" value="BNAC02G25670D PROTEIN"/>
    <property type="match status" value="1"/>
</dbReference>
<feature type="compositionally biased region" description="Basic and acidic residues" evidence="2">
    <location>
        <begin position="205"/>
        <end position="230"/>
    </location>
</feature>
<feature type="region of interest" description="Disordered" evidence="2">
    <location>
        <begin position="115"/>
        <end position="306"/>
    </location>
</feature>
<protein>
    <submittedName>
        <fullName evidence="3">Uncharacterized protein</fullName>
    </submittedName>
</protein>
<gene>
    <name evidence="3" type="ORF">TSPGSL018_23347</name>
</gene>
<name>A0A061QRV6_9CHLO</name>
<proteinExistence type="predicted"/>
<feature type="compositionally biased region" description="Low complexity" evidence="2">
    <location>
        <begin position="178"/>
        <end position="188"/>
    </location>
</feature>
<dbReference type="AlphaFoldDB" id="A0A061QRV6"/>